<dbReference type="Proteomes" id="UP000660729">
    <property type="component" value="Unassembled WGS sequence"/>
</dbReference>
<dbReference type="AlphaFoldDB" id="A0A8H6RIS1"/>
<dbReference type="OrthoDB" id="6614653at2759"/>
<name>A0A8H6RIS1_9PEZI</name>
<accession>A0A8H6RIS1</accession>
<evidence type="ECO:0000313" key="3">
    <source>
        <dbReference type="Proteomes" id="UP000660729"/>
    </source>
</evidence>
<dbReference type="SUPFAM" id="SSF56801">
    <property type="entry name" value="Acetyl-CoA synthetase-like"/>
    <property type="match status" value="1"/>
</dbReference>
<reference evidence="2" key="1">
    <citation type="submission" date="2020-04" db="EMBL/GenBank/DDBJ databases">
        <title>Draft genome resource of the tomato pathogen Pseudocercospora fuligena.</title>
        <authorList>
            <person name="Zaccaron A."/>
        </authorList>
    </citation>
    <scope>NUCLEOTIDE SEQUENCE</scope>
    <source>
        <strain evidence="2">PF001</strain>
    </source>
</reference>
<dbReference type="PANTHER" id="PTHR24096">
    <property type="entry name" value="LONG-CHAIN-FATTY-ACID--COA LIGASE"/>
    <property type="match status" value="1"/>
</dbReference>
<feature type="domain" description="AMP-dependent synthetase/ligase" evidence="1">
    <location>
        <begin position="64"/>
        <end position="341"/>
    </location>
</feature>
<protein>
    <submittedName>
        <fullName evidence="2">Malonate--CoA ligase ACSF3, mitochondrial</fullName>
    </submittedName>
</protein>
<organism evidence="2 3">
    <name type="scientific">Pseudocercospora fuligena</name>
    <dbReference type="NCBI Taxonomy" id="685502"/>
    <lineage>
        <taxon>Eukaryota</taxon>
        <taxon>Fungi</taxon>
        <taxon>Dikarya</taxon>
        <taxon>Ascomycota</taxon>
        <taxon>Pezizomycotina</taxon>
        <taxon>Dothideomycetes</taxon>
        <taxon>Dothideomycetidae</taxon>
        <taxon>Mycosphaerellales</taxon>
        <taxon>Mycosphaerellaceae</taxon>
        <taxon>Pseudocercospora</taxon>
    </lineage>
</organism>
<comment type="caution">
    <text evidence="2">The sequence shown here is derived from an EMBL/GenBank/DDBJ whole genome shotgun (WGS) entry which is preliminary data.</text>
</comment>
<dbReference type="InterPro" id="IPR000873">
    <property type="entry name" value="AMP-dep_synth/lig_dom"/>
</dbReference>
<dbReference type="InterPro" id="IPR020845">
    <property type="entry name" value="AMP-binding_CS"/>
</dbReference>
<dbReference type="EMBL" id="JABCIY010000148">
    <property type="protein sequence ID" value="KAF7192264.1"/>
    <property type="molecule type" value="Genomic_DNA"/>
</dbReference>
<keyword evidence="3" id="KW-1185">Reference proteome</keyword>
<dbReference type="PROSITE" id="PS00455">
    <property type="entry name" value="AMP_BINDING"/>
    <property type="match status" value="1"/>
</dbReference>
<dbReference type="PANTHER" id="PTHR24096:SF267">
    <property type="entry name" value="MALONATE--COA LIGASE ACSF3, MITOCHONDRIAL"/>
    <property type="match status" value="1"/>
</dbReference>
<dbReference type="InterPro" id="IPR042099">
    <property type="entry name" value="ANL_N_sf"/>
</dbReference>
<dbReference type="GO" id="GO:0031957">
    <property type="term" value="F:very long-chain fatty acid-CoA ligase activity"/>
    <property type="evidence" value="ECO:0007669"/>
    <property type="project" value="TreeGrafter"/>
</dbReference>
<sequence length="349" mass="39117">MPSTLPDDPFYSLLLSVAQQQGDRIIVDDRSRDSQFGYLDILNGTVKLKEQLQQQLDPALLEKRGEFFVALLAPNGYEFIVGVLATLALGGVIVPVPIGALPAEIALVLRHCNAEVLLVGPEHIELAAQIRAEIPIISLEVEGQATDPSKLAPVTSYFLEKSLSVGEDTPSILFFTSGTTGPPKGVLHARRTINKYARNSTTEASDEVCLIPRGTFWSIYFTKLFQMLLLGVRVEIQNFGRNYDLIWEKLRQRNSTKIVLSPTFWYGMMTHYNTHIITQDERTRMDYVEGFRYLRDACITGAMPSAKLKEFWRELRGGRPLKVLYGTTETQEISVAYEDEYSEKAGSSS</sequence>
<evidence type="ECO:0000313" key="2">
    <source>
        <dbReference type="EMBL" id="KAF7192264.1"/>
    </source>
</evidence>
<keyword evidence="2" id="KW-0436">Ligase</keyword>
<evidence type="ECO:0000259" key="1">
    <source>
        <dbReference type="Pfam" id="PF00501"/>
    </source>
</evidence>
<dbReference type="Pfam" id="PF00501">
    <property type="entry name" value="AMP-binding"/>
    <property type="match status" value="1"/>
</dbReference>
<dbReference type="GO" id="GO:0006633">
    <property type="term" value="P:fatty acid biosynthetic process"/>
    <property type="evidence" value="ECO:0007669"/>
    <property type="project" value="TreeGrafter"/>
</dbReference>
<proteinExistence type="predicted"/>
<dbReference type="Gene3D" id="3.40.50.12780">
    <property type="entry name" value="N-terminal domain of ligase-like"/>
    <property type="match status" value="1"/>
</dbReference>
<gene>
    <name evidence="2" type="ORF">HII31_06296</name>
</gene>